<evidence type="ECO:0000256" key="5">
    <source>
        <dbReference type="ARBA" id="ARBA00023180"/>
    </source>
</evidence>
<protein>
    <recommendedName>
        <fullName evidence="7">VWFA domain-containing protein</fullName>
    </recommendedName>
</protein>
<dbReference type="PANTHER" id="PTHR24020">
    <property type="entry name" value="COLLAGEN ALPHA"/>
    <property type="match status" value="1"/>
</dbReference>
<dbReference type="InterPro" id="IPR002035">
    <property type="entry name" value="VWF_A"/>
</dbReference>
<dbReference type="GO" id="GO:0005576">
    <property type="term" value="C:extracellular region"/>
    <property type="evidence" value="ECO:0007669"/>
    <property type="project" value="UniProtKB-SubCell"/>
</dbReference>
<sequence>MTTLLLARHFKEFRTNQGYPEKEKSNLKQFSVSNETIYHRHIGDGNFGEIRSFIKTIIKALNIDKIVYGKGGTVTAKAIDFLRTRYFTEEGGSRVGQRVPHIVLVITDGKPSGDVRQSAKNLRHQGVMVLGIGVGTASQLESIASQPPDHFVPKINYLQELQGLSARLLQTLSLAEKFADVFFMVDSGINSTYISVFRTDLIKLINKWNIGVSKHRVGLAQYNQDVKVEFLLNAFQTKQQTLAKVKRFRLYPQPNKPRNLGRAMSYANTHFFTPEAGGRAHQGSEQWLVIVSGKESDDPVKSASIFFMNYFLHQNSQYLKLTNCTSVTDCKGATVADIVFIVDESTSIGNKNFQLVRSFLSSIVSGLEVGLTNVRVGIATYNDTTTARAYLNTFHDKEEILQFIKNLPYNRGGTKTGAALDFARKEIFIEQKGRRKGVQQVAVVITDGESQDDVTDQAKLLRRTGVTVFAVGIQNASKPELDMMASHPPERHVFIVKNFTNLRPMQQLIRKMLCRNIIDSAIRPETDIMCLRKDEADFFFLIDDSGSIDNEDFYDMKKFINEFLHTFRIGPQYIRMGLAKYADLPSLEFDLTTHTDAKSIEEAVEKVTHEGGGTMTGAALSFMKAYFNRSMVSRGHRVPEYLIVITDGKSADNVKTPAEELRAQGATIYAVGVKNASSTELLQIAGDPKRTVFVGNFDALKSINKGIITDICTSDACEDVQTDIIFLTSIFERIPAKEYQTMKDFMKSVIHKSTIGRNKVHFGVMQFSNDQQRVLPLNRHYSKEDMSKAIDEMQQVNKSTHTGKAITEATKYFEAIQGGRPDLRQSLIVITDGKAEDYIVRPAAALRAKGVVIYAIGVLDANPAQLLEITNSPDSVFNARNFDALKDLENRVILKLCEPTDCKKTELADIIFLVDTSKSISKAQFESMQKFMESVVNKFKVRQDRVRLGIITFSTTPQSDFTLKESVFKRDVLEAIAKLVPRKGYTYTGKALNYSLQFFNATHGGRKSQKVPQILIVITDGKATNPNILKETSDMLRNNGVTIFSVGVKNSSRDQLETMAGGDKAKVFYVDSFKALENLYKNISSVICHHIKQPCEKEKADLVFLLDMSGSIGVENYAIMINFTAELLKSFKVSNKFVRVGLAQFSDTPAHEFFLNDYSKEEEVVSHVLRLKYSGGNTYIGKALDHIKNYFKSSTGSRYGVSKNLVLITDGDSYDDVEDVAERVRALGVEMFAIGIGNFHSLKLLQIAGDPQRLFNVRSFSDLENIKNKVTSLCIPSSSPSYSLLSVFPFLTECTISIAMGFDISQRTRVPGETLISNDTLLQTRLPEIVQYVSLVKGLCCVSSAPVRTSISFQVVDRDGHVLHDSNFENYNKDMVKKIMEFQVSEATYFNTALLNSFKDTFKASRACVKVLVIFSDGLDEDVMKLEHEAEMLRQSGKTCSCFHRHCGCRIRGRNISPVSTEQYGSDTVSQRDCCNVWCTCSGPEGVRGPRGHPGSEGSPGQKGHRGFPGEEGVSVSSSSFSSLMLWSLVYHQERMKLGVRKGGKGEDGLDGVDGEQVRTSKHLISWFS</sequence>
<dbReference type="InterPro" id="IPR036465">
    <property type="entry name" value="vWFA_dom_sf"/>
</dbReference>
<feature type="region of interest" description="Disordered" evidence="6">
    <location>
        <begin position="1489"/>
        <end position="1514"/>
    </location>
</feature>
<feature type="domain" description="VWFA" evidence="7">
    <location>
        <begin position="723"/>
        <end position="892"/>
    </location>
</feature>
<feature type="domain" description="VWFA" evidence="7">
    <location>
        <begin position="1101"/>
        <end position="1270"/>
    </location>
</feature>
<dbReference type="SMART" id="SM00327">
    <property type="entry name" value="VWA"/>
    <property type="match status" value="7"/>
</dbReference>
<dbReference type="CDD" id="cd01472">
    <property type="entry name" value="vWA_collagen"/>
    <property type="match status" value="2"/>
</dbReference>
<evidence type="ECO:0000256" key="6">
    <source>
        <dbReference type="SAM" id="MobiDB-lite"/>
    </source>
</evidence>
<reference evidence="8" key="1">
    <citation type="submission" date="2025-08" db="UniProtKB">
        <authorList>
            <consortium name="Ensembl"/>
        </authorList>
    </citation>
    <scope>IDENTIFICATION</scope>
</reference>
<dbReference type="SUPFAM" id="SSF53300">
    <property type="entry name" value="vWA-like"/>
    <property type="match status" value="8"/>
</dbReference>
<name>A0A3Q3X7F9_MOLML</name>
<evidence type="ECO:0000256" key="1">
    <source>
        <dbReference type="ARBA" id="ARBA00004613"/>
    </source>
</evidence>
<dbReference type="PRINTS" id="PR00453">
    <property type="entry name" value="VWFADOMAIN"/>
</dbReference>
<dbReference type="Pfam" id="PF00092">
    <property type="entry name" value="VWA"/>
    <property type="match status" value="7"/>
</dbReference>
<dbReference type="STRING" id="94237.ENSMMOP00000024170"/>
<keyword evidence="9" id="KW-1185">Reference proteome</keyword>
<keyword evidence="5" id="KW-0325">Glycoprotein</keyword>
<keyword evidence="2" id="KW-0964">Secreted</keyword>
<dbReference type="PANTHER" id="PTHR24020:SF86">
    <property type="entry name" value="COLLAGEN, TYPE VI, ALPHA 4"/>
    <property type="match status" value="1"/>
</dbReference>
<feature type="domain" description="VWFA" evidence="7">
    <location>
        <begin position="537"/>
        <end position="711"/>
    </location>
</feature>
<feature type="domain" description="VWFA" evidence="7">
    <location>
        <begin position="337"/>
        <end position="512"/>
    </location>
</feature>
<evidence type="ECO:0000313" key="8">
    <source>
        <dbReference type="Ensembl" id="ENSMMOP00000024170.1"/>
    </source>
</evidence>
<organism evidence="8 9">
    <name type="scientific">Mola mola</name>
    <name type="common">Ocean sunfish</name>
    <name type="synonym">Tetraodon mola</name>
    <dbReference type="NCBI Taxonomy" id="94237"/>
    <lineage>
        <taxon>Eukaryota</taxon>
        <taxon>Metazoa</taxon>
        <taxon>Chordata</taxon>
        <taxon>Craniata</taxon>
        <taxon>Vertebrata</taxon>
        <taxon>Euteleostomi</taxon>
        <taxon>Actinopterygii</taxon>
        <taxon>Neopterygii</taxon>
        <taxon>Teleostei</taxon>
        <taxon>Neoteleostei</taxon>
        <taxon>Acanthomorphata</taxon>
        <taxon>Eupercaria</taxon>
        <taxon>Tetraodontiformes</taxon>
        <taxon>Molidae</taxon>
        <taxon>Mola</taxon>
    </lineage>
</organism>
<reference evidence="8" key="2">
    <citation type="submission" date="2025-09" db="UniProtKB">
        <authorList>
            <consortium name="Ensembl"/>
        </authorList>
    </citation>
    <scope>IDENTIFICATION</scope>
</reference>
<feature type="domain" description="VWFA" evidence="7">
    <location>
        <begin position="54"/>
        <end position="172"/>
    </location>
</feature>
<evidence type="ECO:0000256" key="2">
    <source>
        <dbReference type="ARBA" id="ARBA00022525"/>
    </source>
</evidence>
<dbReference type="Ensembl" id="ENSMMOT00000024575.1">
    <property type="protein sequence ID" value="ENSMMOP00000024170.1"/>
    <property type="gene ID" value="ENSMMOG00000018391.1"/>
</dbReference>
<evidence type="ECO:0000313" key="9">
    <source>
        <dbReference type="Proteomes" id="UP000261620"/>
    </source>
</evidence>
<evidence type="ECO:0000259" key="7">
    <source>
        <dbReference type="PROSITE" id="PS50234"/>
    </source>
</evidence>
<dbReference type="Pfam" id="PF13768">
    <property type="entry name" value="VWA_3"/>
    <property type="match status" value="1"/>
</dbReference>
<feature type="domain" description="VWFA" evidence="7">
    <location>
        <begin position="180"/>
        <end position="298"/>
    </location>
</feature>
<keyword evidence="4" id="KW-0677">Repeat</keyword>
<dbReference type="PROSITE" id="PS50234">
    <property type="entry name" value="VWFA"/>
    <property type="match status" value="7"/>
</dbReference>
<accession>A0A3Q3X7F9</accession>
<dbReference type="Proteomes" id="UP000261620">
    <property type="component" value="Unplaced"/>
</dbReference>
<proteinExistence type="predicted"/>
<dbReference type="FunFam" id="3.40.50.410:FF:000004">
    <property type="entry name" value="collagen alpha-6(VI) chain"/>
    <property type="match status" value="5"/>
</dbReference>
<feature type="domain" description="VWFA" evidence="7">
    <location>
        <begin position="909"/>
        <end position="1083"/>
    </location>
</feature>
<evidence type="ECO:0000256" key="4">
    <source>
        <dbReference type="ARBA" id="ARBA00022737"/>
    </source>
</evidence>
<evidence type="ECO:0000256" key="3">
    <source>
        <dbReference type="ARBA" id="ARBA00022729"/>
    </source>
</evidence>
<dbReference type="CDD" id="cd01450">
    <property type="entry name" value="vWFA_subfamily_ECM"/>
    <property type="match status" value="1"/>
</dbReference>
<keyword evidence="3" id="KW-0732">Signal</keyword>
<comment type="subcellular location">
    <subcellularLocation>
        <location evidence="1">Secreted</location>
    </subcellularLocation>
</comment>
<dbReference type="Gene3D" id="3.40.50.410">
    <property type="entry name" value="von Willebrand factor, type A domain"/>
    <property type="match status" value="7"/>
</dbReference>
<dbReference type="InterPro" id="IPR050525">
    <property type="entry name" value="ECM_Assembly_Org"/>
</dbReference>